<gene>
    <name evidence="7" type="ORF">CQZ99_03775</name>
</gene>
<keyword evidence="3" id="KW-0813">Transport</keyword>
<keyword evidence="8" id="KW-1185">Reference proteome</keyword>
<keyword evidence="5" id="KW-0574">Periplasm</keyword>
<evidence type="ECO:0000256" key="3">
    <source>
        <dbReference type="ARBA" id="ARBA00022448"/>
    </source>
</evidence>
<dbReference type="PANTHER" id="PTHR30006:SF3">
    <property type="entry name" value="THIAMINE-BINDING PERIPLASMIC PROTEIN"/>
    <property type="match status" value="1"/>
</dbReference>
<dbReference type="SUPFAM" id="SSF53850">
    <property type="entry name" value="Periplasmic binding protein-like II"/>
    <property type="match status" value="1"/>
</dbReference>
<protein>
    <submittedName>
        <fullName evidence="7">Spermidine/putrescine ABC transporter substrate-binding protein</fullName>
    </submittedName>
</protein>
<dbReference type="GO" id="GO:0030975">
    <property type="term" value="F:thiamine binding"/>
    <property type="evidence" value="ECO:0007669"/>
    <property type="project" value="TreeGrafter"/>
</dbReference>
<dbReference type="Proteomes" id="UP000238045">
    <property type="component" value="Unassembled WGS sequence"/>
</dbReference>
<name>A0A2S9EYH1_9PSED</name>
<sequence>MSKKTDFALPRRDFLKAVGVTAMASAIGAPLLGASSSVQAASNKLVMVSWGGNYRTAVEQALTIPFEKETGIKVTLIDTPDLAKVKAQMMTGNIEWDIFDATGPMVFSGEKNNYWEPLDSGLVDAADLITPPSKYAVPFYGYTGGICWDDNRHPTGKHPMNFAEYFDVEKFPGTRTLRNRAVETLESALLADGVAPADMYPLDVERAFKMLDKIKPHIGKWIEQTPQTVSLVQTGEVDYSYTYATRAKAAAEAGQPIKFSFEQNLIGLEYLVVLKNSPNKANAMKFLSFAMRPENQAALMDLHGNTPANNKAVALMNADTRQWLSNPSNVHNVLISDAWWAEHYDELTSRFKLWALS</sequence>
<keyword evidence="4 6" id="KW-0732">Signal</keyword>
<dbReference type="GO" id="GO:0030288">
    <property type="term" value="C:outer membrane-bounded periplasmic space"/>
    <property type="evidence" value="ECO:0007669"/>
    <property type="project" value="TreeGrafter"/>
</dbReference>
<dbReference type="GO" id="GO:0030976">
    <property type="term" value="F:thiamine pyrophosphate binding"/>
    <property type="evidence" value="ECO:0007669"/>
    <property type="project" value="TreeGrafter"/>
</dbReference>
<evidence type="ECO:0000256" key="2">
    <source>
        <dbReference type="ARBA" id="ARBA00008520"/>
    </source>
</evidence>
<evidence type="ECO:0000256" key="6">
    <source>
        <dbReference type="SAM" id="SignalP"/>
    </source>
</evidence>
<evidence type="ECO:0000313" key="7">
    <source>
        <dbReference type="EMBL" id="PRC21922.1"/>
    </source>
</evidence>
<dbReference type="InterPro" id="IPR006311">
    <property type="entry name" value="TAT_signal"/>
</dbReference>
<dbReference type="RefSeq" id="WP_105695427.1">
    <property type="nucleotide sequence ID" value="NZ_CP159260.1"/>
</dbReference>
<dbReference type="Gene3D" id="3.40.190.10">
    <property type="entry name" value="Periplasmic binding protein-like II"/>
    <property type="match status" value="2"/>
</dbReference>
<evidence type="ECO:0000256" key="4">
    <source>
        <dbReference type="ARBA" id="ARBA00022729"/>
    </source>
</evidence>
<comment type="caution">
    <text evidence="7">The sequence shown here is derived from an EMBL/GenBank/DDBJ whole genome shotgun (WGS) entry which is preliminary data.</text>
</comment>
<dbReference type="PROSITE" id="PS51318">
    <property type="entry name" value="TAT"/>
    <property type="match status" value="1"/>
</dbReference>
<reference evidence="7 8" key="1">
    <citation type="submission" date="2017-09" db="EMBL/GenBank/DDBJ databases">
        <title>Genomic, metabolic, and phenotypic characteristics of bacterial isolates from the natural microbiome of the model nematode Caenorhabditis elegans.</title>
        <authorList>
            <person name="Zimmermann J."/>
            <person name="Obeng N."/>
            <person name="Yang W."/>
            <person name="Obeng O."/>
            <person name="Kissoyan K."/>
            <person name="Pees B."/>
            <person name="Dirksen P."/>
            <person name="Hoppner M."/>
            <person name="Franke A."/>
            <person name="Rosenstiel P."/>
            <person name="Leippe M."/>
            <person name="Dierking K."/>
            <person name="Kaleta C."/>
            <person name="Schulenburg H."/>
        </authorList>
    </citation>
    <scope>NUCLEOTIDE SEQUENCE [LARGE SCALE GENOMIC DNA]</scope>
    <source>
        <strain evidence="7 8">MYb117</strain>
    </source>
</reference>
<dbReference type="EMBL" id="PCQL01000003">
    <property type="protein sequence ID" value="PRC21922.1"/>
    <property type="molecule type" value="Genomic_DNA"/>
</dbReference>
<dbReference type="CDD" id="cd13589">
    <property type="entry name" value="PBP2_polyamine_RpCGA009"/>
    <property type="match status" value="1"/>
</dbReference>
<evidence type="ECO:0000256" key="5">
    <source>
        <dbReference type="ARBA" id="ARBA00022764"/>
    </source>
</evidence>
<feature type="chain" id="PRO_5015410801" evidence="6">
    <location>
        <begin position="41"/>
        <end position="357"/>
    </location>
</feature>
<dbReference type="Pfam" id="PF13416">
    <property type="entry name" value="SBP_bac_8"/>
    <property type="match status" value="1"/>
</dbReference>
<proteinExistence type="inferred from homology"/>
<evidence type="ECO:0000313" key="8">
    <source>
        <dbReference type="Proteomes" id="UP000238045"/>
    </source>
</evidence>
<organism evidence="7 8">
    <name type="scientific">Pseudomonas poae</name>
    <dbReference type="NCBI Taxonomy" id="200451"/>
    <lineage>
        <taxon>Bacteria</taxon>
        <taxon>Pseudomonadati</taxon>
        <taxon>Pseudomonadota</taxon>
        <taxon>Gammaproteobacteria</taxon>
        <taxon>Pseudomonadales</taxon>
        <taxon>Pseudomonadaceae</taxon>
        <taxon>Pseudomonas</taxon>
    </lineage>
</organism>
<dbReference type="NCBIfam" id="TIGR01409">
    <property type="entry name" value="TAT_signal_seq"/>
    <property type="match status" value="1"/>
</dbReference>
<feature type="signal peptide" evidence="6">
    <location>
        <begin position="1"/>
        <end position="40"/>
    </location>
</feature>
<dbReference type="InterPro" id="IPR006059">
    <property type="entry name" value="SBP"/>
</dbReference>
<accession>A0A2S9EYH1</accession>
<dbReference type="AlphaFoldDB" id="A0A2S9EYH1"/>
<dbReference type="PANTHER" id="PTHR30006">
    <property type="entry name" value="THIAMINE-BINDING PERIPLASMIC PROTEIN-RELATED"/>
    <property type="match status" value="1"/>
</dbReference>
<dbReference type="GO" id="GO:0015888">
    <property type="term" value="P:thiamine transport"/>
    <property type="evidence" value="ECO:0007669"/>
    <property type="project" value="TreeGrafter"/>
</dbReference>
<evidence type="ECO:0000256" key="1">
    <source>
        <dbReference type="ARBA" id="ARBA00004418"/>
    </source>
</evidence>
<dbReference type="InterPro" id="IPR019546">
    <property type="entry name" value="TAT_signal_bac_arc"/>
</dbReference>
<comment type="similarity">
    <text evidence="2">Belongs to the bacterial solute-binding protein 1 family.</text>
</comment>
<comment type="subcellular location">
    <subcellularLocation>
        <location evidence="1">Periplasm</location>
    </subcellularLocation>
</comment>